<organism evidence="9 10">
    <name type="scientific">Leucothrix pacifica</name>
    <dbReference type="NCBI Taxonomy" id="1247513"/>
    <lineage>
        <taxon>Bacteria</taxon>
        <taxon>Pseudomonadati</taxon>
        <taxon>Pseudomonadota</taxon>
        <taxon>Gammaproteobacteria</taxon>
        <taxon>Thiotrichales</taxon>
        <taxon>Thiotrichaceae</taxon>
        <taxon>Leucothrix</taxon>
    </lineage>
</organism>
<feature type="transmembrane region" description="Helical" evidence="7">
    <location>
        <begin position="75"/>
        <end position="93"/>
    </location>
</feature>
<dbReference type="PANTHER" id="PTHR23517:SF2">
    <property type="entry name" value="MULTIDRUG RESISTANCE PROTEIN MDTH"/>
    <property type="match status" value="1"/>
</dbReference>
<dbReference type="GO" id="GO:0005886">
    <property type="term" value="C:plasma membrane"/>
    <property type="evidence" value="ECO:0007669"/>
    <property type="project" value="UniProtKB-SubCell"/>
</dbReference>
<keyword evidence="5 7" id="KW-1133">Transmembrane helix</keyword>
<gene>
    <name evidence="9" type="ORF">DKW60_02690</name>
</gene>
<keyword evidence="2" id="KW-0813">Transport</keyword>
<evidence type="ECO:0000256" key="7">
    <source>
        <dbReference type="SAM" id="Phobius"/>
    </source>
</evidence>
<feature type="transmembrane region" description="Helical" evidence="7">
    <location>
        <begin position="99"/>
        <end position="119"/>
    </location>
</feature>
<comment type="subcellular location">
    <subcellularLocation>
        <location evidence="1">Cell membrane</location>
        <topology evidence="1">Multi-pass membrane protein</topology>
    </subcellularLocation>
</comment>
<dbReference type="PROSITE" id="PS00216">
    <property type="entry name" value="SUGAR_TRANSPORT_1"/>
    <property type="match status" value="1"/>
</dbReference>
<keyword evidence="3" id="KW-1003">Cell membrane</keyword>
<feature type="transmembrane region" description="Helical" evidence="7">
    <location>
        <begin position="273"/>
        <end position="291"/>
    </location>
</feature>
<dbReference type="EMBL" id="QGKM01000005">
    <property type="protein sequence ID" value="PWR00065.1"/>
    <property type="molecule type" value="Genomic_DNA"/>
</dbReference>
<evidence type="ECO:0000256" key="1">
    <source>
        <dbReference type="ARBA" id="ARBA00004651"/>
    </source>
</evidence>
<dbReference type="InterPro" id="IPR005829">
    <property type="entry name" value="Sugar_transporter_CS"/>
</dbReference>
<dbReference type="Gene3D" id="3.30.70.100">
    <property type="match status" value="1"/>
</dbReference>
<feature type="transmembrane region" description="Helical" evidence="7">
    <location>
        <begin position="297"/>
        <end position="315"/>
    </location>
</feature>
<feature type="transmembrane region" description="Helical" evidence="7">
    <location>
        <begin position="131"/>
        <end position="153"/>
    </location>
</feature>
<dbReference type="RefSeq" id="WP_109836122.1">
    <property type="nucleotide sequence ID" value="NZ_QGKM01000005.1"/>
</dbReference>
<keyword evidence="4 7" id="KW-0812">Transmembrane</keyword>
<name>A0A317CNG5_9GAMM</name>
<evidence type="ECO:0000256" key="5">
    <source>
        <dbReference type="ARBA" id="ARBA00022989"/>
    </source>
</evidence>
<sequence length="448" mass="48301">MNKLEQRTALSLAAVYAVRMLGLFMILPILPLYAERFEDATPFLIGLAIGVYGLTQATFQIPLGLLSDRFGRKKIIIGGLLIFALGSVIAALSDNIYSIIIGRAIQGMGAIAAATMALAADLTEENNRAKVMASIGMTIGVAFAVAMVVGPILDQWYGLSGIFWITALLALIGIALVAFVVPQPKKLFHHRDAGVLGDYILPALKNANLLRMNAGVFVLHMVMTANFTILPLIFKNQLELASASHWKIYLPVFGLSFIFAVPMIILAEKYQKIKPLLIGTIAALLLAQLGMAASSNIIWLLLLSFLIFFISFNFLEAVQPSLVAKYSGVNIKGTAMGVFSTSQFMGIFVGGVIGGFLLQQFGQAAVFIFGAVAALLWLTLTLSLPAPKFYKSRLLKLNHAMLTNGQATSEALNRVAGVKEVAIAVDEGIAYLKVDNKELNESDLLAFQ</sequence>
<protein>
    <submittedName>
        <fullName evidence="9">MFS transporter</fullName>
    </submittedName>
</protein>
<evidence type="ECO:0000256" key="2">
    <source>
        <dbReference type="ARBA" id="ARBA00022448"/>
    </source>
</evidence>
<dbReference type="InterPro" id="IPR036259">
    <property type="entry name" value="MFS_trans_sf"/>
</dbReference>
<evidence type="ECO:0000313" key="9">
    <source>
        <dbReference type="EMBL" id="PWR00065.1"/>
    </source>
</evidence>
<dbReference type="Proteomes" id="UP000245539">
    <property type="component" value="Unassembled WGS sequence"/>
</dbReference>
<keyword evidence="10" id="KW-1185">Reference proteome</keyword>
<dbReference type="OrthoDB" id="9764259at2"/>
<feature type="transmembrane region" description="Helical" evidence="7">
    <location>
        <begin position="12"/>
        <end position="34"/>
    </location>
</feature>
<dbReference type="InterPro" id="IPR020846">
    <property type="entry name" value="MFS_dom"/>
</dbReference>
<dbReference type="Pfam" id="PF07690">
    <property type="entry name" value="MFS_1"/>
    <property type="match status" value="1"/>
</dbReference>
<feature type="transmembrane region" description="Helical" evidence="7">
    <location>
        <begin position="159"/>
        <end position="181"/>
    </location>
</feature>
<keyword evidence="6 7" id="KW-0472">Membrane</keyword>
<dbReference type="SUPFAM" id="SSF103473">
    <property type="entry name" value="MFS general substrate transporter"/>
    <property type="match status" value="1"/>
</dbReference>
<evidence type="ECO:0000259" key="8">
    <source>
        <dbReference type="PROSITE" id="PS50850"/>
    </source>
</evidence>
<dbReference type="CDD" id="cd17472">
    <property type="entry name" value="MFS_YajR_like"/>
    <property type="match status" value="1"/>
</dbReference>
<dbReference type="AlphaFoldDB" id="A0A317CNG5"/>
<dbReference type="PANTHER" id="PTHR23517">
    <property type="entry name" value="RESISTANCE PROTEIN MDTM, PUTATIVE-RELATED-RELATED"/>
    <property type="match status" value="1"/>
</dbReference>
<evidence type="ECO:0000256" key="6">
    <source>
        <dbReference type="ARBA" id="ARBA00023136"/>
    </source>
</evidence>
<evidence type="ECO:0000256" key="3">
    <source>
        <dbReference type="ARBA" id="ARBA00022475"/>
    </source>
</evidence>
<dbReference type="PROSITE" id="PS50850">
    <property type="entry name" value="MFS"/>
    <property type="match status" value="1"/>
</dbReference>
<reference evidence="9 10" key="1">
    <citation type="submission" date="2018-05" db="EMBL/GenBank/DDBJ databases">
        <title>Leucothrix arctica sp. nov., isolated from Arctic seawater.</title>
        <authorList>
            <person name="Choi A."/>
            <person name="Baek K."/>
        </authorList>
    </citation>
    <scope>NUCLEOTIDE SEQUENCE [LARGE SCALE GENOMIC DNA]</scope>
    <source>
        <strain evidence="9 10">JCM 18388</strain>
    </source>
</reference>
<feature type="transmembrane region" description="Helical" evidence="7">
    <location>
        <begin position="40"/>
        <end position="63"/>
    </location>
</feature>
<feature type="transmembrane region" description="Helical" evidence="7">
    <location>
        <begin position="246"/>
        <end position="266"/>
    </location>
</feature>
<feature type="transmembrane region" description="Helical" evidence="7">
    <location>
        <begin position="336"/>
        <end position="358"/>
    </location>
</feature>
<feature type="transmembrane region" description="Helical" evidence="7">
    <location>
        <begin position="364"/>
        <end position="386"/>
    </location>
</feature>
<feature type="domain" description="Major facilitator superfamily (MFS) profile" evidence="8">
    <location>
        <begin position="8"/>
        <end position="388"/>
    </location>
</feature>
<dbReference type="InterPro" id="IPR050171">
    <property type="entry name" value="MFS_Transporters"/>
</dbReference>
<proteinExistence type="predicted"/>
<accession>A0A317CNG5</accession>
<evidence type="ECO:0000313" key="10">
    <source>
        <dbReference type="Proteomes" id="UP000245539"/>
    </source>
</evidence>
<comment type="caution">
    <text evidence="9">The sequence shown here is derived from an EMBL/GenBank/DDBJ whole genome shotgun (WGS) entry which is preliminary data.</text>
</comment>
<feature type="transmembrane region" description="Helical" evidence="7">
    <location>
        <begin position="214"/>
        <end position="234"/>
    </location>
</feature>
<dbReference type="GO" id="GO:0022857">
    <property type="term" value="F:transmembrane transporter activity"/>
    <property type="evidence" value="ECO:0007669"/>
    <property type="project" value="InterPro"/>
</dbReference>
<evidence type="ECO:0000256" key="4">
    <source>
        <dbReference type="ARBA" id="ARBA00022692"/>
    </source>
</evidence>
<dbReference type="InterPro" id="IPR011701">
    <property type="entry name" value="MFS"/>
</dbReference>
<dbReference type="Gene3D" id="1.20.1250.20">
    <property type="entry name" value="MFS general substrate transporter like domains"/>
    <property type="match status" value="1"/>
</dbReference>